<feature type="transmembrane region" description="Helical" evidence="1">
    <location>
        <begin position="12"/>
        <end position="36"/>
    </location>
</feature>
<comment type="caution">
    <text evidence="3">The sequence shown here is derived from an EMBL/GenBank/DDBJ whole genome shotgun (WGS) entry which is preliminary data.</text>
</comment>
<evidence type="ECO:0000259" key="2">
    <source>
        <dbReference type="Pfam" id="PF07790"/>
    </source>
</evidence>
<dbReference type="InterPro" id="IPR012859">
    <property type="entry name" value="Pilin_N_archaeal"/>
</dbReference>
<dbReference type="Proteomes" id="UP000326302">
    <property type="component" value="Unassembled WGS sequence"/>
</dbReference>
<dbReference type="RefSeq" id="WP_152118977.1">
    <property type="nucleotide sequence ID" value="NZ_QJOW01000001.1"/>
</dbReference>
<gene>
    <name evidence="3" type="ORF">DMP03_01550</name>
</gene>
<evidence type="ECO:0000313" key="3">
    <source>
        <dbReference type="EMBL" id="KAB7518077.1"/>
    </source>
</evidence>
<name>A0A5N5UH51_9EURY</name>
<sequence>MNQQDRAVTPVISTILMVAIVVILAATVSVFFLGVVEDVNEPAPNVADTTGEFVIDEEDAEDNQIVRITHIAGDSVDVENIEIIVRASGPDVDTEARLVDLPGDGFFTRSLADSNIDGNDDLIDQGFESARIIVVDDSNTWTAGTTIEFRINTGEADFREGESPEADELEVLIVHTPSNAIISEHTFAP</sequence>
<feature type="domain" description="Archaeal Type IV pilin N-terminal" evidence="2">
    <location>
        <begin position="6"/>
        <end position="88"/>
    </location>
</feature>
<dbReference type="EMBL" id="QJOW01000001">
    <property type="protein sequence ID" value="KAB7518077.1"/>
    <property type="molecule type" value="Genomic_DNA"/>
</dbReference>
<dbReference type="OrthoDB" id="118020at2157"/>
<reference evidence="3 4" key="1">
    <citation type="submission" date="2019-10" db="EMBL/GenBank/DDBJ databases">
        <title>Unraveling microbial dark matter from salterns through culturing: the case of the genus Halosegnis.</title>
        <authorList>
            <person name="Duran-Viseras A."/>
            <person name="Andrei A.-S."/>
            <person name="Vera-Gargallo B."/>
            <person name="Ghai R."/>
            <person name="Sanchez-Porro C."/>
            <person name="Ventosa A."/>
        </authorList>
    </citation>
    <scope>NUCLEOTIDE SEQUENCE [LARGE SCALE GENOMIC DNA]</scope>
    <source>
        <strain evidence="3 4">F17-44</strain>
    </source>
</reference>
<dbReference type="NCBIfam" id="TIGR02537">
    <property type="entry name" value="arch_flag_Nterm"/>
    <property type="match status" value="1"/>
</dbReference>
<organism evidence="3 4">
    <name type="scientific">Halosegnis rubeus</name>
    <dbReference type="NCBI Taxonomy" id="2212850"/>
    <lineage>
        <taxon>Archaea</taxon>
        <taxon>Methanobacteriati</taxon>
        <taxon>Methanobacteriota</taxon>
        <taxon>Stenosarchaea group</taxon>
        <taxon>Halobacteria</taxon>
        <taxon>Halobacteriales</taxon>
        <taxon>Natronomonadaceae</taxon>
        <taxon>Halosegnis</taxon>
    </lineage>
</organism>
<evidence type="ECO:0000256" key="1">
    <source>
        <dbReference type="SAM" id="Phobius"/>
    </source>
</evidence>
<evidence type="ECO:0000313" key="4">
    <source>
        <dbReference type="Proteomes" id="UP000326302"/>
    </source>
</evidence>
<accession>A0A5N5UH51</accession>
<dbReference type="Pfam" id="PF07790">
    <property type="entry name" value="Pilin_N"/>
    <property type="match status" value="1"/>
</dbReference>
<keyword evidence="1" id="KW-0812">Transmembrane</keyword>
<keyword evidence="1" id="KW-1133">Transmembrane helix</keyword>
<protein>
    <submittedName>
        <fullName evidence="3">Type IV pilin</fullName>
    </submittedName>
</protein>
<dbReference type="InterPro" id="IPR013373">
    <property type="entry name" value="Flagellin/pilin_N_arc"/>
</dbReference>
<keyword evidence="1" id="KW-0472">Membrane</keyword>
<dbReference type="AlphaFoldDB" id="A0A5N5UH51"/>
<proteinExistence type="predicted"/>